<comment type="similarity">
    <text evidence="2 13">Belongs to the class-I aminoacyl-tRNA synthetase family.</text>
</comment>
<feature type="short sequence motif" description="'KMSKS' region" evidence="13">
    <location>
        <begin position="272"/>
        <end position="276"/>
    </location>
</feature>
<comment type="subcellular location">
    <subcellularLocation>
        <location evidence="1 13">Cytoplasm</location>
    </subcellularLocation>
</comment>
<dbReference type="NCBIfam" id="TIGR00435">
    <property type="entry name" value="cysS"/>
    <property type="match status" value="1"/>
</dbReference>
<evidence type="ECO:0000256" key="7">
    <source>
        <dbReference type="ARBA" id="ARBA00022741"/>
    </source>
</evidence>
<feature type="binding site" evidence="13">
    <location>
        <position position="240"/>
    </location>
    <ligand>
        <name>Zn(2+)</name>
        <dbReference type="ChEBI" id="CHEBI:29105"/>
    </ligand>
</feature>
<dbReference type="SUPFAM" id="SSF52374">
    <property type="entry name" value="Nucleotidylyl transferase"/>
    <property type="match status" value="1"/>
</dbReference>
<dbReference type="GO" id="GO:0005524">
    <property type="term" value="F:ATP binding"/>
    <property type="evidence" value="ECO:0007669"/>
    <property type="project" value="UniProtKB-UniRule"/>
</dbReference>
<feature type="binding site" evidence="13">
    <location>
        <position position="215"/>
    </location>
    <ligand>
        <name>Zn(2+)</name>
        <dbReference type="ChEBI" id="CHEBI:29105"/>
    </ligand>
</feature>
<organism evidence="16">
    <name type="scientific">uncultured Microcoleus sp</name>
    <dbReference type="NCBI Taxonomy" id="259945"/>
    <lineage>
        <taxon>Bacteria</taxon>
        <taxon>Bacillati</taxon>
        <taxon>Cyanobacteriota</taxon>
        <taxon>Cyanophyceae</taxon>
        <taxon>Oscillatoriophycideae</taxon>
        <taxon>Oscillatoriales</taxon>
        <taxon>Microcoleaceae</taxon>
        <taxon>Microcoleus</taxon>
        <taxon>environmental samples</taxon>
    </lineage>
</organism>
<reference evidence="16" key="1">
    <citation type="submission" date="2020-02" db="EMBL/GenBank/DDBJ databases">
        <authorList>
            <person name="Meier V. D."/>
        </authorList>
    </citation>
    <scope>NUCLEOTIDE SEQUENCE</scope>
    <source>
        <strain evidence="16">AVDCRST_MAG84</strain>
    </source>
</reference>
<dbReference type="InterPro" id="IPR009080">
    <property type="entry name" value="tRNAsynth_Ia_anticodon-bd"/>
</dbReference>
<keyword evidence="5 13" id="KW-0436">Ligase</keyword>
<dbReference type="Gene3D" id="1.20.120.1910">
    <property type="entry name" value="Cysteine-tRNA ligase, C-terminal anti-codon recognition domain"/>
    <property type="match status" value="1"/>
</dbReference>
<dbReference type="InterPro" id="IPR014729">
    <property type="entry name" value="Rossmann-like_a/b/a_fold"/>
</dbReference>
<evidence type="ECO:0000256" key="14">
    <source>
        <dbReference type="SAM" id="MobiDB-lite"/>
    </source>
</evidence>
<dbReference type="GO" id="GO:0004817">
    <property type="term" value="F:cysteine-tRNA ligase activity"/>
    <property type="evidence" value="ECO:0007669"/>
    <property type="project" value="UniProtKB-UniRule"/>
</dbReference>
<dbReference type="HAMAP" id="MF_00041">
    <property type="entry name" value="Cys_tRNA_synth"/>
    <property type="match status" value="1"/>
</dbReference>
<dbReference type="Pfam" id="PF01406">
    <property type="entry name" value="tRNA-synt_1e"/>
    <property type="match status" value="1"/>
</dbReference>
<dbReference type="PANTHER" id="PTHR10890:SF3">
    <property type="entry name" value="CYSTEINE--TRNA LIGASE, CYTOPLASMIC"/>
    <property type="match status" value="1"/>
</dbReference>
<evidence type="ECO:0000256" key="5">
    <source>
        <dbReference type="ARBA" id="ARBA00022598"/>
    </source>
</evidence>
<dbReference type="CDD" id="cd00672">
    <property type="entry name" value="CysRS_core"/>
    <property type="match status" value="1"/>
</dbReference>
<comment type="subunit">
    <text evidence="3 13">Monomer.</text>
</comment>
<keyword evidence="7 13" id="KW-0547">Nucleotide-binding</keyword>
<dbReference type="GO" id="GO:0005829">
    <property type="term" value="C:cytosol"/>
    <property type="evidence" value="ECO:0007669"/>
    <property type="project" value="TreeGrafter"/>
</dbReference>
<gene>
    <name evidence="13" type="primary">cysS</name>
    <name evidence="16" type="ORF">AVDCRST_MAG84-49</name>
</gene>
<dbReference type="EMBL" id="CADCTZ010000008">
    <property type="protein sequence ID" value="CAA9300286.1"/>
    <property type="molecule type" value="Genomic_DNA"/>
</dbReference>
<feature type="binding site" evidence="13">
    <location>
        <position position="275"/>
    </location>
    <ligand>
        <name>ATP</name>
        <dbReference type="ChEBI" id="CHEBI:30616"/>
    </ligand>
</feature>
<dbReference type="SMART" id="SM00840">
    <property type="entry name" value="DALR_2"/>
    <property type="match status" value="1"/>
</dbReference>
<comment type="catalytic activity">
    <reaction evidence="12 13">
        <text>tRNA(Cys) + L-cysteine + ATP = L-cysteinyl-tRNA(Cys) + AMP + diphosphate</text>
        <dbReference type="Rhea" id="RHEA:17773"/>
        <dbReference type="Rhea" id="RHEA-COMP:9661"/>
        <dbReference type="Rhea" id="RHEA-COMP:9679"/>
        <dbReference type="ChEBI" id="CHEBI:30616"/>
        <dbReference type="ChEBI" id="CHEBI:33019"/>
        <dbReference type="ChEBI" id="CHEBI:35235"/>
        <dbReference type="ChEBI" id="CHEBI:78442"/>
        <dbReference type="ChEBI" id="CHEBI:78517"/>
        <dbReference type="ChEBI" id="CHEBI:456215"/>
        <dbReference type="EC" id="6.1.1.16"/>
    </reaction>
</comment>
<evidence type="ECO:0000256" key="3">
    <source>
        <dbReference type="ARBA" id="ARBA00011245"/>
    </source>
</evidence>
<feature type="short sequence motif" description="'HIGH' region" evidence="13">
    <location>
        <begin position="31"/>
        <end position="41"/>
    </location>
</feature>
<dbReference type="SUPFAM" id="SSF47323">
    <property type="entry name" value="Anticodon-binding domain of a subclass of class I aminoacyl-tRNA synthetases"/>
    <property type="match status" value="1"/>
</dbReference>
<dbReference type="Pfam" id="PF09190">
    <property type="entry name" value="DALR_2"/>
    <property type="match status" value="1"/>
</dbReference>
<evidence type="ECO:0000313" key="16">
    <source>
        <dbReference type="EMBL" id="CAA9300286.1"/>
    </source>
</evidence>
<evidence type="ECO:0000256" key="13">
    <source>
        <dbReference type="HAMAP-Rule" id="MF_00041"/>
    </source>
</evidence>
<keyword evidence="10 13" id="KW-0648">Protein biosynthesis</keyword>
<feature type="binding site" evidence="13">
    <location>
        <position position="244"/>
    </location>
    <ligand>
        <name>Zn(2+)</name>
        <dbReference type="ChEBI" id="CHEBI:29105"/>
    </ligand>
</feature>
<keyword evidence="11 13" id="KW-0030">Aminoacyl-tRNA synthetase</keyword>
<evidence type="ECO:0000256" key="12">
    <source>
        <dbReference type="ARBA" id="ARBA00047398"/>
    </source>
</evidence>
<evidence type="ECO:0000256" key="11">
    <source>
        <dbReference type="ARBA" id="ARBA00023146"/>
    </source>
</evidence>
<feature type="binding site" evidence="13">
    <location>
        <position position="29"/>
    </location>
    <ligand>
        <name>Zn(2+)</name>
        <dbReference type="ChEBI" id="CHEBI:29105"/>
    </ligand>
</feature>
<comment type="cofactor">
    <cofactor evidence="13">
        <name>Zn(2+)</name>
        <dbReference type="ChEBI" id="CHEBI:29105"/>
    </cofactor>
    <text evidence="13">Binds 1 zinc ion per subunit.</text>
</comment>
<dbReference type="InterPro" id="IPR015803">
    <property type="entry name" value="Cys-tRNA-ligase"/>
</dbReference>
<dbReference type="EC" id="6.1.1.16" evidence="13"/>
<proteinExistence type="inferred from homology"/>
<evidence type="ECO:0000256" key="4">
    <source>
        <dbReference type="ARBA" id="ARBA00022490"/>
    </source>
</evidence>
<evidence type="ECO:0000256" key="9">
    <source>
        <dbReference type="ARBA" id="ARBA00022840"/>
    </source>
</evidence>
<keyword evidence="6 13" id="KW-0479">Metal-binding</keyword>
<dbReference type="InterPro" id="IPR015273">
    <property type="entry name" value="Cys-tRNA-synt_Ia_DALR"/>
</dbReference>
<evidence type="ECO:0000256" key="1">
    <source>
        <dbReference type="ARBA" id="ARBA00004496"/>
    </source>
</evidence>
<protein>
    <recommendedName>
        <fullName evidence="13">Cysteine--tRNA ligase</fullName>
        <ecNumber evidence="13">6.1.1.16</ecNumber>
    </recommendedName>
    <alternativeName>
        <fullName evidence="13">Cysteinyl-tRNA synthetase</fullName>
        <shortName evidence="13">CysRS</shortName>
    </alternativeName>
</protein>
<dbReference type="FunFam" id="3.40.50.620:FF:000009">
    <property type="entry name" value="Cysteine--tRNA ligase"/>
    <property type="match status" value="1"/>
</dbReference>
<dbReference type="InterPro" id="IPR024909">
    <property type="entry name" value="Cys-tRNA/MSH_ligase"/>
</dbReference>
<dbReference type="PANTHER" id="PTHR10890">
    <property type="entry name" value="CYSTEINYL-TRNA SYNTHETASE"/>
    <property type="match status" value="1"/>
</dbReference>
<name>A0A6J4KBN1_9CYAN</name>
<dbReference type="GO" id="GO:0006423">
    <property type="term" value="P:cysteinyl-tRNA aminoacylation"/>
    <property type="evidence" value="ECO:0007669"/>
    <property type="project" value="UniProtKB-UniRule"/>
</dbReference>
<dbReference type="Gene3D" id="3.40.50.620">
    <property type="entry name" value="HUPs"/>
    <property type="match status" value="1"/>
</dbReference>
<keyword evidence="8 13" id="KW-0862">Zinc</keyword>
<dbReference type="GO" id="GO:0008270">
    <property type="term" value="F:zinc ion binding"/>
    <property type="evidence" value="ECO:0007669"/>
    <property type="project" value="UniProtKB-UniRule"/>
</dbReference>
<feature type="domain" description="Cysteinyl-tRNA synthetase class Ia DALR" evidence="15">
    <location>
        <begin position="400"/>
        <end position="467"/>
    </location>
</feature>
<keyword evidence="4 13" id="KW-0963">Cytoplasm</keyword>
<evidence type="ECO:0000259" key="15">
    <source>
        <dbReference type="SMART" id="SM00840"/>
    </source>
</evidence>
<dbReference type="PRINTS" id="PR00983">
    <property type="entry name" value="TRNASYNTHCYS"/>
</dbReference>
<evidence type="ECO:0000256" key="10">
    <source>
        <dbReference type="ARBA" id="ARBA00022917"/>
    </source>
</evidence>
<keyword evidence="9 13" id="KW-0067">ATP-binding</keyword>
<accession>A0A6J4KBN1</accession>
<feature type="region of interest" description="Disordered" evidence="14">
    <location>
        <begin position="292"/>
        <end position="329"/>
    </location>
</feature>
<evidence type="ECO:0000256" key="2">
    <source>
        <dbReference type="ARBA" id="ARBA00005594"/>
    </source>
</evidence>
<dbReference type="AlphaFoldDB" id="A0A6J4KBN1"/>
<sequence>MTLTLYNSLTRRESPFEPLEPPKVRMYCCGVTVYDYCHVGHARAYIVWDMVRRYLMWRGYNVRYVQNFTDIDDKILDRARETNSTMEAVAERFIEEYFVDMDKLNILRADEYPRATHTMDGIKRLIHELENKGYAYASGGDVYYNVRQFADYGKLSGRKLEEMQAGASGRLETAEIEAQKKQDSSDFALWKSAKPGEPAWDSSWGKGRPGWHIECSAMVRDCLGETIDIHCGGSDLTFPHHENEIAQSEAATGKSLANYWMHNAFVTVNGKKMSKSLHNFITIRDLLDGNWSGDLESNPPQPPLGKGGSKNEDSLGKGGSKNEGSEKSKAVEPMAVRLFVLMAQYRSQIDFTEEAIASAKNGWHTLEESLLFGDLHGSQLGWDLDKIKKLPIGESEAVQQFRAAMDDDFNTPNALAVLFELAKELQRERNIIVHGGKTEIPSEVLQRKWQNLVKLAEVLGFKKPNLVPLSATINIPSASFSINKVEIISGLTDGEIEVMIQQRKDARKAKNFAEGDRIRNELKDRGITLIDQKDGTTIWHRS</sequence>
<evidence type="ECO:0000256" key="8">
    <source>
        <dbReference type="ARBA" id="ARBA00022833"/>
    </source>
</evidence>
<dbReference type="InterPro" id="IPR032678">
    <property type="entry name" value="tRNA-synt_1_cat_dom"/>
</dbReference>
<evidence type="ECO:0000256" key="6">
    <source>
        <dbReference type="ARBA" id="ARBA00022723"/>
    </source>
</evidence>